<protein>
    <submittedName>
        <fullName evidence="2">Uncharacterized protein</fullName>
    </submittedName>
</protein>
<proteinExistence type="predicted"/>
<dbReference type="HOGENOM" id="CLU_847825_0_0_1"/>
<feature type="compositionally biased region" description="Basic and acidic residues" evidence="1">
    <location>
        <begin position="1"/>
        <end position="10"/>
    </location>
</feature>
<feature type="region of interest" description="Disordered" evidence="1">
    <location>
        <begin position="91"/>
        <end position="110"/>
    </location>
</feature>
<feature type="compositionally biased region" description="Polar residues" evidence="1">
    <location>
        <begin position="91"/>
        <end position="107"/>
    </location>
</feature>
<organism evidence="2 3">
    <name type="scientific">Trichosporon asahii var. asahii (strain ATCC 90039 / CBS 2479 / JCM 2466 / KCTC 7840 / NBRC 103889/ NCYC 2677 / UAMH 7654)</name>
    <name type="common">Yeast</name>
    <dbReference type="NCBI Taxonomy" id="1186058"/>
    <lineage>
        <taxon>Eukaryota</taxon>
        <taxon>Fungi</taxon>
        <taxon>Dikarya</taxon>
        <taxon>Basidiomycota</taxon>
        <taxon>Agaricomycotina</taxon>
        <taxon>Tremellomycetes</taxon>
        <taxon>Trichosporonales</taxon>
        <taxon>Trichosporonaceae</taxon>
        <taxon>Trichosporon</taxon>
    </lineage>
</organism>
<dbReference type="EMBL" id="ALBS01000047">
    <property type="protein sequence ID" value="EJT51737.1"/>
    <property type="molecule type" value="Genomic_DNA"/>
</dbReference>
<evidence type="ECO:0000313" key="2">
    <source>
        <dbReference type="EMBL" id="EJT51737.1"/>
    </source>
</evidence>
<comment type="caution">
    <text evidence="2">The sequence shown here is derived from an EMBL/GenBank/DDBJ whole genome shotgun (WGS) entry which is preliminary data.</text>
</comment>
<evidence type="ECO:0000256" key="1">
    <source>
        <dbReference type="SAM" id="MobiDB-lite"/>
    </source>
</evidence>
<dbReference type="KEGG" id="tasa:A1Q1_06968"/>
<gene>
    <name evidence="2" type="ORF">A1Q1_06968</name>
</gene>
<dbReference type="GeneID" id="25990480"/>
<dbReference type="AlphaFoldDB" id="J6F8V3"/>
<dbReference type="RefSeq" id="XP_014182692.1">
    <property type="nucleotide sequence ID" value="XM_014327217.1"/>
</dbReference>
<dbReference type="VEuPathDB" id="FungiDB:A1Q1_06968"/>
<accession>J6F8V3</accession>
<feature type="compositionally biased region" description="Low complexity" evidence="1">
    <location>
        <begin position="22"/>
        <end position="54"/>
    </location>
</feature>
<sequence>MTYDVHDSDKGTAPLLYPPFGPSSASSAAPRSRASTRPSTRASTRPSTRASSFSEFSLRSARYSSMSLASSVPSSESWSPSAEECGCCPSSHDNNTQLTTAPSSTRKWSGKAREGLFTSPEGDAVMGKLDGPLIRVYSARACSWVNGDFEEVGEWFTSLMLSLGIPVYPSNGRFHLSPTGPKLAWLRGSIDIFRPTDDARCSHCRQHKVRNWRGTPVTFPCVVEADCADGPVPVSSCMGCKAAGLQCDLYQGSTPAVAPEMQRFELWNFSELLAVARDATATLDALSRSNKQGACQQAAMQDVARSIGWLTEQLECAKRLDLDADSKL</sequence>
<name>J6F8V3_TRIAS</name>
<dbReference type="Proteomes" id="UP000002748">
    <property type="component" value="Unassembled WGS sequence"/>
</dbReference>
<evidence type="ECO:0000313" key="3">
    <source>
        <dbReference type="Proteomes" id="UP000002748"/>
    </source>
</evidence>
<reference evidence="2 3" key="1">
    <citation type="journal article" date="2012" name="Eukaryot. Cell">
        <title>Draft genome sequence of CBS 2479, the standard type strain of Trichosporon asahii.</title>
        <authorList>
            <person name="Yang R.Y."/>
            <person name="Li H.T."/>
            <person name="Zhu H."/>
            <person name="Zhou G.P."/>
            <person name="Wang M."/>
            <person name="Wang L."/>
        </authorList>
    </citation>
    <scope>NUCLEOTIDE SEQUENCE [LARGE SCALE GENOMIC DNA]</scope>
    <source>
        <strain evidence="3">ATCC 90039 / CBS 2479 / JCM 2466 / KCTC 7840 / NCYC 2677 / UAMH 7654</strain>
    </source>
</reference>
<feature type="region of interest" description="Disordered" evidence="1">
    <location>
        <begin position="1"/>
        <end position="54"/>
    </location>
</feature>